<dbReference type="Proteomes" id="UP000005270">
    <property type="component" value="Chromosome"/>
</dbReference>
<reference evidence="1 2" key="1">
    <citation type="journal article" date="2012" name="J. Bacteriol.">
        <title>Complete genome sequence of the hyperthermophilic cellulolytic Crenarchaeon 'Thermogladius cellulolyticus' 1633.</title>
        <authorList>
            <person name="Mardanov A.V."/>
            <person name="Kochetkova T.V."/>
            <person name="Beletsky A.V."/>
            <person name="Bonch-Osmolovskaya E.A."/>
            <person name="Ravin N.V."/>
            <person name="Skryabin K.G."/>
        </authorList>
    </citation>
    <scope>NUCLEOTIDE SEQUENCE [LARGE SCALE GENOMIC DNA]</scope>
    <source>
        <strain evidence="2">DSM 22663 / VKM B-2946 / 1633</strain>
    </source>
</reference>
<evidence type="ECO:0000313" key="2">
    <source>
        <dbReference type="Proteomes" id="UP000005270"/>
    </source>
</evidence>
<keyword evidence="2" id="KW-1185">Reference proteome</keyword>
<dbReference type="OrthoDB" id="50338at2157"/>
<dbReference type="KEGG" id="thg:TCELL_1245"/>
<organism evidence="1 2">
    <name type="scientific">Thermogladius calderae (strain DSM 22663 / VKM B-2946 / 1633)</name>
    <dbReference type="NCBI Taxonomy" id="1184251"/>
    <lineage>
        <taxon>Archaea</taxon>
        <taxon>Thermoproteota</taxon>
        <taxon>Thermoprotei</taxon>
        <taxon>Desulfurococcales</taxon>
        <taxon>Desulfurococcaceae</taxon>
        <taxon>Thermogladius</taxon>
    </lineage>
</organism>
<dbReference type="EMBL" id="CP003531">
    <property type="protein sequence ID" value="AFK51668.1"/>
    <property type="molecule type" value="Genomic_DNA"/>
</dbReference>
<evidence type="ECO:0008006" key="3">
    <source>
        <dbReference type="Google" id="ProtNLM"/>
    </source>
</evidence>
<protein>
    <recommendedName>
        <fullName evidence="3">DUF429 domain-containing protein</fullName>
    </recommendedName>
</protein>
<proteinExistence type="predicted"/>
<dbReference type="GeneID" id="13013566"/>
<dbReference type="STRING" id="1184251.TCELL_1245"/>
<dbReference type="InParanoid" id="I3TFY0"/>
<dbReference type="eggNOG" id="arCOG04409">
    <property type="taxonomic scope" value="Archaea"/>
</dbReference>
<name>I3TFY0_THEC1</name>
<dbReference type="RefSeq" id="WP_014737918.1">
    <property type="nucleotide sequence ID" value="NC_017954.1"/>
</dbReference>
<evidence type="ECO:0000313" key="1">
    <source>
        <dbReference type="EMBL" id="AFK51668.1"/>
    </source>
</evidence>
<sequence length="180" mass="19393">MVTVAGVDLRGSDRRPSGVAVISGRDLSVESLYSDEEIVDFLTRHRALVVAIDSPLSHSPSYRHVDRVMVRLGFRVLPPGWRGMSMLVERGVRLASRLSSMGVVVLETHPRSALKSSKCRGLGELVSKLGLVLPGRLTRDEEDAVVASAVSLMYVEGAVVEVEGVDGRIYLLPPVCGGSD</sequence>
<dbReference type="AlphaFoldDB" id="I3TFY0"/>
<gene>
    <name evidence="1" type="ordered locus">TCELL_1245</name>
</gene>
<dbReference type="HOGENOM" id="CLU_121772_0_0_2"/>
<accession>I3TFY0</accession>